<dbReference type="GO" id="GO:0004523">
    <property type="term" value="F:RNA-DNA hybrid ribonuclease activity"/>
    <property type="evidence" value="ECO:0007669"/>
    <property type="project" value="InterPro"/>
</dbReference>
<evidence type="ECO:0000313" key="3">
    <source>
        <dbReference type="Proteomes" id="UP001497516"/>
    </source>
</evidence>
<dbReference type="PANTHER" id="PTHR47723:SF13">
    <property type="entry name" value="PUTATIVE-RELATED"/>
    <property type="match status" value="1"/>
</dbReference>
<dbReference type="CDD" id="cd06222">
    <property type="entry name" value="RNase_H_like"/>
    <property type="match status" value="1"/>
</dbReference>
<dbReference type="InterPro" id="IPR053151">
    <property type="entry name" value="RNase_H-like"/>
</dbReference>
<dbReference type="GO" id="GO:0003676">
    <property type="term" value="F:nucleic acid binding"/>
    <property type="evidence" value="ECO:0007669"/>
    <property type="project" value="InterPro"/>
</dbReference>
<sequence>MQVSSQRTPTEIGWLPPLAGWDKMNVDGAANGSQGPAGAGDILRNAEGRWTGGFVCNLGSCSTILAELWGIYHGLGVAWQQGCRTLILETDSQMALQLIDKRTDPLHPHATLLAAIRRRIAQDWVVKLAHTYREGNRAADWLSKHSLVYPYGKYELTAPPQRIQHIIGDDCRGTTITRSIVRERLR</sequence>
<dbReference type="PANTHER" id="PTHR47723">
    <property type="entry name" value="OS05G0353850 PROTEIN"/>
    <property type="match status" value="1"/>
</dbReference>
<evidence type="ECO:0000313" key="2">
    <source>
        <dbReference type="EMBL" id="CAL1413418.1"/>
    </source>
</evidence>
<reference evidence="2 3" key="1">
    <citation type="submission" date="2024-04" db="EMBL/GenBank/DDBJ databases">
        <authorList>
            <person name="Fracassetti M."/>
        </authorList>
    </citation>
    <scope>NUCLEOTIDE SEQUENCE [LARGE SCALE GENOMIC DNA]</scope>
</reference>
<evidence type="ECO:0000259" key="1">
    <source>
        <dbReference type="PROSITE" id="PS50879"/>
    </source>
</evidence>
<dbReference type="Proteomes" id="UP001497516">
    <property type="component" value="Chromosome 9"/>
</dbReference>
<dbReference type="PROSITE" id="PS50879">
    <property type="entry name" value="RNASE_H_1"/>
    <property type="match status" value="1"/>
</dbReference>
<dbReference type="EMBL" id="OZ034822">
    <property type="protein sequence ID" value="CAL1413418.1"/>
    <property type="molecule type" value="Genomic_DNA"/>
</dbReference>
<proteinExistence type="predicted"/>
<dbReference type="Gene3D" id="3.30.420.10">
    <property type="entry name" value="Ribonuclease H-like superfamily/Ribonuclease H"/>
    <property type="match status" value="1"/>
</dbReference>
<accession>A0AAV2GRM0</accession>
<organism evidence="2 3">
    <name type="scientific">Linum trigynum</name>
    <dbReference type="NCBI Taxonomy" id="586398"/>
    <lineage>
        <taxon>Eukaryota</taxon>
        <taxon>Viridiplantae</taxon>
        <taxon>Streptophyta</taxon>
        <taxon>Embryophyta</taxon>
        <taxon>Tracheophyta</taxon>
        <taxon>Spermatophyta</taxon>
        <taxon>Magnoliopsida</taxon>
        <taxon>eudicotyledons</taxon>
        <taxon>Gunneridae</taxon>
        <taxon>Pentapetalae</taxon>
        <taxon>rosids</taxon>
        <taxon>fabids</taxon>
        <taxon>Malpighiales</taxon>
        <taxon>Linaceae</taxon>
        <taxon>Linum</taxon>
    </lineage>
</organism>
<dbReference type="InterPro" id="IPR044730">
    <property type="entry name" value="RNase_H-like_dom_plant"/>
</dbReference>
<dbReference type="InterPro" id="IPR002156">
    <property type="entry name" value="RNaseH_domain"/>
</dbReference>
<protein>
    <recommendedName>
        <fullName evidence="1">RNase H type-1 domain-containing protein</fullName>
    </recommendedName>
</protein>
<feature type="domain" description="RNase H type-1" evidence="1">
    <location>
        <begin position="18"/>
        <end position="148"/>
    </location>
</feature>
<keyword evidence="3" id="KW-1185">Reference proteome</keyword>
<dbReference type="SUPFAM" id="SSF53098">
    <property type="entry name" value="Ribonuclease H-like"/>
    <property type="match status" value="1"/>
</dbReference>
<dbReference type="InterPro" id="IPR036397">
    <property type="entry name" value="RNaseH_sf"/>
</dbReference>
<name>A0AAV2GRM0_9ROSI</name>
<dbReference type="Pfam" id="PF13456">
    <property type="entry name" value="RVT_3"/>
    <property type="match status" value="1"/>
</dbReference>
<gene>
    <name evidence="2" type="ORF">LTRI10_LOCUS52653</name>
</gene>
<dbReference type="AlphaFoldDB" id="A0AAV2GRM0"/>
<dbReference type="InterPro" id="IPR012337">
    <property type="entry name" value="RNaseH-like_sf"/>
</dbReference>